<comment type="similarity">
    <text evidence="1">Belongs to the low molecular weight phosphotyrosine protein phosphatase family.</text>
</comment>
<evidence type="ECO:0000256" key="1">
    <source>
        <dbReference type="ARBA" id="ARBA00011063"/>
    </source>
</evidence>
<protein>
    <recommendedName>
        <fullName evidence="2">protein-tyrosine-phosphatase</fullName>
        <ecNumber evidence="2">3.1.3.48</ecNumber>
    </recommendedName>
</protein>
<dbReference type="RefSeq" id="WP_307328185.1">
    <property type="nucleotide sequence ID" value="NZ_JAUSUG010000015.1"/>
</dbReference>
<keyword evidence="4" id="KW-0904">Protein phosphatase</keyword>
<keyword evidence="8" id="KW-1185">Reference proteome</keyword>
<dbReference type="Gene3D" id="3.40.50.2300">
    <property type="match status" value="1"/>
</dbReference>
<evidence type="ECO:0000313" key="8">
    <source>
        <dbReference type="Proteomes" id="UP001230005"/>
    </source>
</evidence>
<dbReference type="SMART" id="SM00226">
    <property type="entry name" value="LMWPc"/>
    <property type="match status" value="1"/>
</dbReference>
<dbReference type="SUPFAM" id="SSF52788">
    <property type="entry name" value="Phosphotyrosine protein phosphatases I"/>
    <property type="match status" value="1"/>
</dbReference>
<evidence type="ECO:0000256" key="4">
    <source>
        <dbReference type="ARBA" id="ARBA00022912"/>
    </source>
</evidence>
<dbReference type="InterPro" id="IPR050438">
    <property type="entry name" value="LMW_PTPase"/>
</dbReference>
<dbReference type="CDD" id="cd16343">
    <property type="entry name" value="LMWPTP"/>
    <property type="match status" value="1"/>
</dbReference>
<keyword evidence="3 7" id="KW-0378">Hydrolase</keyword>
<comment type="caution">
    <text evidence="7">The sequence shown here is derived from an EMBL/GenBank/DDBJ whole genome shotgun (WGS) entry which is preliminary data.</text>
</comment>
<evidence type="ECO:0000256" key="5">
    <source>
        <dbReference type="ARBA" id="ARBA00051722"/>
    </source>
</evidence>
<dbReference type="GO" id="GO:0004725">
    <property type="term" value="F:protein tyrosine phosphatase activity"/>
    <property type="evidence" value="ECO:0007669"/>
    <property type="project" value="UniProtKB-EC"/>
</dbReference>
<evidence type="ECO:0000313" key="7">
    <source>
        <dbReference type="EMBL" id="MDQ0256175.1"/>
    </source>
</evidence>
<dbReference type="Proteomes" id="UP001230005">
    <property type="component" value="Unassembled WGS sequence"/>
</dbReference>
<evidence type="ECO:0000256" key="2">
    <source>
        <dbReference type="ARBA" id="ARBA00013064"/>
    </source>
</evidence>
<proteinExistence type="inferred from homology"/>
<evidence type="ECO:0000256" key="3">
    <source>
        <dbReference type="ARBA" id="ARBA00022801"/>
    </source>
</evidence>
<reference evidence="7 8" key="1">
    <citation type="submission" date="2023-07" db="EMBL/GenBank/DDBJ databases">
        <title>Genomic Encyclopedia of Type Strains, Phase IV (KMG-IV): sequencing the most valuable type-strain genomes for metagenomic binning, comparative biology and taxonomic classification.</title>
        <authorList>
            <person name="Goeker M."/>
        </authorList>
    </citation>
    <scope>NUCLEOTIDE SEQUENCE [LARGE SCALE GENOMIC DNA]</scope>
    <source>
        <strain evidence="7 8">DSM 9768</strain>
    </source>
</reference>
<dbReference type="InterPro" id="IPR036196">
    <property type="entry name" value="Ptyr_pPase_sf"/>
</dbReference>
<organism evidence="7 8">
    <name type="scientific">Evansella vedderi</name>
    <dbReference type="NCBI Taxonomy" id="38282"/>
    <lineage>
        <taxon>Bacteria</taxon>
        <taxon>Bacillati</taxon>
        <taxon>Bacillota</taxon>
        <taxon>Bacilli</taxon>
        <taxon>Bacillales</taxon>
        <taxon>Bacillaceae</taxon>
        <taxon>Evansella</taxon>
    </lineage>
</organism>
<feature type="domain" description="Phosphotyrosine protein phosphatase I" evidence="6">
    <location>
        <begin position="2"/>
        <end position="149"/>
    </location>
</feature>
<dbReference type="PANTHER" id="PTHR11717">
    <property type="entry name" value="LOW MOLECULAR WEIGHT PROTEIN TYROSINE PHOSPHATASE"/>
    <property type="match status" value="1"/>
</dbReference>
<sequence length="156" mass="17683">MIKVLFVCLGNICRSPMAEAIFRQKVKEQGLDHKISVDSAGTGDWHVGNRPHEGTLKILDENYIEHEGITARQVEAKDLKDYNYIIAMDASNMGNLHKLKGHEQTGEMARLLDFIPNSTIVDVPDPYFTGNFNEVYELVDEGCEKLLAYIKEKEEI</sequence>
<dbReference type="PRINTS" id="PR00719">
    <property type="entry name" value="LMWPTPASE"/>
</dbReference>
<comment type="catalytic activity">
    <reaction evidence="5">
        <text>O-phospho-L-tyrosyl-[protein] + H2O = L-tyrosyl-[protein] + phosphate</text>
        <dbReference type="Rhea" id="RHEA:10684"/>
        <dbReference type="Rhea" id="RHEA-COMP:10136"/>
        <dbReference type="Rhea" id="RHEA-COMP:20101"/>
        <dbReference type="ChEBI" id="CHEBI:15377"/>
        <dbReference type="ChEBI" id="CHEBI:43474"/>
        <dbReference type="ChEBI" id="CHEBI:46858"/>
        <dbReference type="ChEBI" id="CHEBI:61978"/>
        <dbReference type="EC" id="3.1.3.48"/>
    </reaction>
</comment>
<dbReference type="Pfam" id="PF01451">
    <property type="entry name" value="LMWPc"/>
    <property type="match status" value="1"/>
</dbReference>
<gene>
    <name evidence="7" type="ORF">J2S74_003593</name>
</gene>
<dbReference type="PANTHER" id="PTHR11717:SF7">
    <property type="entry name" value="LOW MOLECULAR WEIGHT PHOSPHOTYROSINE PROTEIN PHOSPHATASE"/>
    <property type="match status" value="1"/>
</dbReference>
<name>A0ABT9ZYX9_9BACI</name>
<dbReference type="InterPro" id="IPR023485">
    <property type="entry name" value="Ptyr_pPase"/>
</dbReference>
<accession>A0ABT9ZYX9</accession>
<evidence type="ECO:0000259" key="6">
    <source>
        <dbReference type="SMART" id="SM00226"/>
    </source>
</evidence>
<dbReference type="EC" id="3.1.3.48" evidence="2"/>
<dbReference type="InterPro" id="IPR017867">
    <property type="entry name" value="Tyr_phospatase_low_mol_wt"/>
</dbReference>
<dbReference type="EMBL" id="JAUSUG010000015">
    <property type="protein sequence ID" value="MDQ0256175.1"/>
    <property type="molecule type" value="Genomic_DNA"/>
</dbReference>